<dbReference type="Pfam" id="PF01479">
    <property type="entry name" value="S4"/>
    <property type="match status" value="1"/>
</dbReference>
<evidence type="ECO:0000256" key="9">
    <source>
        <dbReference type="HAMAP-Rule" id="MF_01306"/>
    </source>
</evidence>
<comment type="function">
    <text evidence="1 9">One of the primary rRNA binding proteins, it binds directly to 16S rRNA where it nucleates assembly of the body of the 30S subunit.</text>
</comment>
<gene>
    <name evidence="9 13" type="primary">rpsD</name>
    <name evidence="13" type="ORF">MM817_02112</name>
</gene>
<protein>
    <recommendedName>
        <fullName evidence="8 9">Small ribosomal subunit protein uS4</fullName>
    </recommendedName>
</protein>
<dbReference type="AlphaFoldDB" id="A0A9X2AF88"/>
<comment type="function">
    <text evidence="9">With S5 and S12 plays an important role in translational accuracy.</text>
</comment>
<dbReference type="InterPro" id="IPR002942">
    <property type="entry name" value="S4_RNA-bd"/>
</dbReference>
<dbReference type="Gene3D" id="3.10.290.10">
    <property type="entry name" value="RNA-binding S4 domain"/>
    <property type="match status" value="1"/>
</dbReference>
<evidence type="ECO:0000256" key="3">
    <source>
        <dbReference type="ARBA" id="ARBA00022730"/>
    </source>
</evidence>
<dbReference type="Proteomes" id="UP001139263">
    <property type="component" value="Unassembled WGS sequence"/>
</dbReference>
<dbReference type="GO" id="GO:0003735">
    <property type="term" value="F:structural constituent of ribosome"/>
    <property type="evidence" value="ECO:0007669"/>
    <property type="project" value="InterPro"/>
</dbReference>
<dbReference type="InterPro" id="IPR001912">
    <property type="entry name" value="Ribosomal_uS4_N"/>
</dbReference>
<evidence type="ECO:0000313" key="13">
    <source>
        <dbReference type="EMBL" id="MCI0183821.1"/>
    </source>
</evidence>
<keyword evidence="4 9" id="KW-0694">RNA-binding</keyword>
<evidence type="ECO:0000259" key="11">
    <source>
        <dbReference type="SMART" id="SM00363"/>
    </source>
</evidence>
<name>A0A9X2AF88_9BACL</name>
<comment type="similarity">
    <text evidence="2 9 10">Belongs to the universal ribosomal protein uS4 family.</text>
</comment>
<accession>A0A9X2AF88</accession>
<dbReference type="InterPro" id="IPR005709">
    <property type="entry name" value="Ribosomal_uS4_bac-type"/>
</dbReference>
<reference evidence="13" key="1">
    <citation type="submission" date="2022-03" db="EMBL/GenBank/DDBJ databases">
        <title>Draft Genome Sequence of Firmicute Strain S0AB, a Heterotrophic Iron/Sulfur-Oxidizing Extreme Acidophile.</title>
        <authorList>
            <person name="Vergara E."/>
            <person name="Pakostova E."/>
            <person name="Johnson D.B."/>
            <person name="Holmes D.S."/>
        </authorList>
    </citation>
    <scope>NUCLEOTIDE SEQUENCE</scope>
    <source>
        <strain evidence="13">S0AB</strain>
    </source>
</reference>
<comment type="caution">
    <text evidence="13">The sequence shown here is derived from an EMBL/GenBank/DDBJ whole genome shotgun (WGS) entry which is preliminary data.</text>
</comment>
<keyword evidence="14" id="KW-1185">Reference proteome</keyword>
<dbReference type="PROSITE" id="PS00632">
    <property type="entry name" value="RIBOSOMAL_S4"/>
    <property type="match status" value="1"/>
</dbReference>
<dbReference type="NCBIfam" id="NF003717">
    <property type="entry name" value="PRK05327.1"/>
    <property type="match status" value="1"/>
</dbReference>
<sequence length="208" mass="24091">MARYTDPVCRICRREGLKLYFKGERCYTDKCAIDRRGYAPGQHGQGRKRTSEYGIQLREKQKARRLYGILEKQFRAYYEEAARQKGITGDRLLSLLETRLDNVVYRLGFAGSRPEARQLVKHGHFSINGHRVDIPSYSVRIGDVITVRDKSATSTKFKDVLEAAESKTVVAWLERDLEARSGKVVRFPERQEIDVPVTEQLIIEFYSR</sequence>
<dbReference type="Gene3D" id="1.10.1050.10">
    <property type="entry name" value="Ribosomal Protein S4 Delta 41, Chain A, domain 1"/>
    <property type="match status" value="1"/>
</dbReference>
<dbReference type="FunFam" id="1.10.1050.10:FF:000001">
    <property type="entry name" value="30S ribosomal protein S4"/>
    <property type="match status" value="1"/>
</dbReference>
<evidence type="ECO:0000256" key="1">
    <source>
        <dbReference type="ARBA" id="ARBA00003866"/>
    </source>
</evidence>
<evidence type="ECO:0000256" key="4">
    <source>
        <dbReference type="ARBA" id="ARBA00022884"/>
    </source>
</evidence>
<evidence type="ECO:0000256" key="6">
    <source>
        <dbReference type="ARBA" id="ARBA00023274"/>
    </source>
</evidence>
<dbReference type="InterPro" id="IPR018079">
    <property type="entry name" value="Ribosomal_uS4_CS"/>
</dbReference>
<evidence type="ECO:0000256" key="7">
    <source>
        <dbReference type="ARBA" id="ARBA00025813"/>
    </source>
</evidence>
<evidence type="ECO:0000313" key="14">
    <source>
        <dbReference type="Proteomes" id="UP001139263"/>
    </source>
</evidence>
<dbReference type="SMART" id="SM00363">
    <property type="entry name" value="S4"/>
    <property type="match status" value="1"/>
</dbReference>
<dbReference type="GO" id="GO:0019843">
    <property type="term" value="F:rRNA binding"/>
    <property type="evidence" value="ECO:0007669"/>
    <property type="project" value="UniProtKB-UniRule"/>
</dbReference>
<dbReference type="SMART" id="SM01390">
    <property type="entry name" value="Ribosomal_S4"/>
    <property type="match status" value="1"/>
</dbReference>
<evidence type="ECO:0000256" key="8">
    <source>
        <dbReference type="ARBA" id="ARBA00035254"/>
    </source>
</evidence>
<dbReference type="SUPFAM" id="SSF55174">
    <property type="entry name" value="Alpha-L RNA-binding motif"/>
    <property type="match status" value="1"/>
</dbReference>
<dbReference type="InterPro" id="IPR036986">
    <property type="entry name" value="S4_RNA-bd_sf"/>
</dbReference>
<dbReference type="PROSITE" id="PS50889">
    <property type="entry name" value="S4"/>
    <property type="match status" value="1"/>
</dbReference>
<dbReference type="FunFam" id="3.10.290.10:FF:000001">
    <property type="entry name" value="30S ribosomal protein S4"/>
    <property type="match status" value="1"/>
</dbReference>
<dbReference type="CDD" id="cd00165">
    <property type="entry name" value="S4"/>
    <property type="match status" value="1"/>
</dbReference>
<feature type="domain" description="RNA-binding S4" evidence="11">
    <location>
        <begin position="98"/>
        <end position="158"/>
    </location>
</feature>
<feature type="domain" description="Small ribosomal subunit protein uS4 N-terminal" evidence="12">
    <location>
        <begin position="3"/>
        <end position="97"/>
    </location>
</feature>
<organism evidence="13 14">
    <name type="scientific">Sulfoacidibacillus ferrooxidans</name>
    <dbReference type="NCBI Taxonomy" id="2005001"/>
    <lineage>
        <taxon>Bacteria</taxon>
        <taxon>Bacillati</taxon>
        <taxon>Bacillota</taxon>
        <taxon>Bacilli</taxon>
        <taxon>Bacillales</taxon>
        <taxon>Alicyclobacillaceae</taxon>
        <taxon>Sulfoacidibacillus</taxon>
    </lineage>
</organism>
<dbReference type="GO" id="GO:0006412">
    <property type="term" value="P:translation"/>
    <property type="evidence" value="ECO:0007669"/>
    <property type="project" value="UniProtKB-UniRule"/>
</dbReference>
<evidence type="ECO:0000256" key="5">
    <source>
        <dbReference type="ARBA" id="ARBA00022980"/>
    </source>
</evidence>
<dbReference type="EMBL" id="JALBUF010000006">
    <property type="protein sequence ID" value="MCI0183821.1"/>
    <property type="molecule type" value="Genomic_DNA"/>
</dbReference>
<dbReference type="PANTHER" id="PTHR11831">
    <property type="entry name" value="30S 40S RIBOSOMAL PROTEIN"/>
    <property type="match status" value="1"/>
</dbReference>
<evidence type="ECO:0000256" key="2">
    <source>
        <dbReference type="ARBA" id="ARBA00007465"/>
    </source>
</evidence>
<dbReference type="GO" id="GO:0042274">
    <property type="term" value="P:ribosomal small subunit biogenesis"/>
    <property type="evidence" value="ECO:0007669"/>
    <property type="project" value="TreeGrafter"/>
</dbReference>
<dbReference type="GO" id="GO:0015935">
    <property type="term" value="C:small ribosomal subunit"/>
    <property type="evidence" value="ECO:0007669"/>
    <property type="project" value="InterPro"/>
</dbReference>
<dbReference type="PANTHER" id="PTHR11831:SF4">
    <property type="entry name" value="SMALL RIBOSOMAL SUBUNIT PROTEIN US4M"/>
    <property type="match status" value="1"/>
</dbReference>
<dbReference type="HAMAP" id="MF_01306_B">
    <property type="entry name" value="Ribosomal_uS4_B"/>
    <property type="match status" value="1"/>
</dbReference>
<evidence type="ECO:0000259" key="12">
    <source>
        <dbReference type="SMART" id="SM01390"/>
    </source>
</evidence>
<keyword evidence="5 9" id="KW-0689">Ribosomal protein</keyword>
<dbReference type="RefSeq" id="WP_241714630.1">
    <property type="nucleotide sequence ID" value="NZ_JALBUF010000006.1"/>
</dbReference>
<proteinExistence type="inferred from homology"/>
<evidence type="ECO:0000256" key="10">
    <source>
        <dbReference type="RuleBase" id="RU003699"/>
    </source>
</evidence>
<comment type="subunit">
    <text evidence="7 9">Part of the 30S ribosomal subunit. Contacts protein S5. The interaction surface between S4 and S5 is involved in control of translational fidelity.</text>
</comment>
<dbReference type="NCBIfam" id="TIGR01017">
    <property type="entry name" value="rpsD_bact"/>
    <property type="match status" value="1"/>
</dbReference>
<keyword evidence="3 9" id="KW-0699">rRNA-binding</keyword>
<keyword evidence="6 9" id="KW-0687">Ribonucleoprotein</keyword>
<dbReference type="InterPro" id="IPR022801">
    <property type="entry name" value="Ribosomal_uS4"/>
</dbReference>
<dbReference type="Pfam" id="PF00163">
    <property type="entry name" value="Ribosomal_S4"/>
    <property type="match status" value="1"/>
</dbReference>